<dbReference type="KEGG" id="gsn:YC6258_01457"/>
<dbReference type="STRING" id="1445510.YC6258_01457"/>
<accession>A0A0C5V1S5</accession>
<dbReference type="Gene3D" id="1.10.150.690">
    <property type="entry name" value="DUF2063"/>
    <property type="match status" value="1"/>
</dbReference>
<reference evidence="2 3" key="1">
    <citation type="submission" date="2014-01" db="EMBL/GenBank/DDBJ databases">
        <title>Full genme sequencing of cellulolytic bacterium Gynuella sunshinyii YC6258T gen. nov., sp. nov.</title>
        <authorList>
            <person name="Khan H."/>
            <person name="Chung E.J."/>
            <person name="Chung Y.R."/>
        </authorList>
    </citation>
    <scope>NUCLEOTIDE SEQUENCE [LARGE SCALE GENOMIC DNA]</scope>
    <source>
        <strain evidence="2 3">YC6258</strain>
    </source>
</reference>
<dbReference type="Pfam" id="PF09836">
    <property type="entry name" value="DUF2063"/>
    <property type="match status" value="1"/>
</dbReference>
<protein>
    <recommendedName>
        <fullName evidence="1">Putative DNA-binding domain-containing protein</fullName>
    </recommendedName>
</protein>
<name>A0A0C5V1S5_9GAMM</name>
<feature type="domain" description="Putative DNA-binding" evidence="1">
    <location>
        <begin position="8"/>
        <end position="76"/>
    </location>
</feature>
<dbReference type="InterPro" id="IPR018640">
    <property type="entry name" value="DUF2063"/>
</dbReference>
<organism evidence="2 3">
    <name type="scientific">Gynuella sunshinyii YC6258</name>
    <dbReference type="NCBI Taxonomy" id="1445510"/>
    <lineage>
        <taxon>Bacteria</taxon>
        <taxon>Pseudomonadati</taxon>
        <taxon>Pseudomonadota</taxon>
        <taxon>Gammaproteobacteria</taxon>
        <taxon>Oceanospirillales</taxon>
        <taxon>Saccharospirillaceae</taxon>
        <taxon>Gynuella</taxon>
    </lineage>
</organism>
<keyword evidence="3" id="KW-1185">Reference proteome</keyword>
<dbReference type="InterPro" id="IPR044922">
    <property type="entry name" value="DUF2063_N_sf"/>
</dbReference>
<evidence type="ECO:0000313" key="3">
    <source>
        <dbReference type="Proteomes" id="UP000032266"/>
    </source>
</evidence>
<dbReference type="HOGENOM" id="CLU_965771_0_0_6"/>
<dbReference type="AlphaFoldDB" id="A0A0C5V1S5"/>
<proteinExistence type="predicted"/>
<gene>
    <name evidence="2" type="ORF">YC6258_01457</name>
</gene>
<evidence type="ECO:0000313" key="2">
    <source>
        <dbReference type="EMBL" id="AJQ93505.1"/>
    </source>
</evidence>
<sequence>MAFVAQDRHQHARTVVQLYRNGFFKSCIGALSANFPVLQTLISDVEFKKIARRYIEQWPPEHGTLVEYGHYFADFIAVTLPSAVHLADLARLDLAWLTCLNEADDGAVTIEQISELIALQPDLSALAIGLAPSVRLLTMQYEVLPYWQAFKQAECPAIPLWQQQLQHVLLWKRDGCVRVQSITPVQWAFLHELDTSQNLYRASETALAIDSEFEVSEFFSLSIEQSLLMYMEN</sequence>
<evidence type="ECO:0000259" key="1">
    <source>
        <dbReference type="Pfam" id="PF09836"/>
    </source>
</evidence>
<dbReference type="EMBL" id="CP007142">
    <property type="protein sequence ID" value="AJQ93505.1"/>
    <property type="molecule type" value="Genomic_DNA"/>
</dbReference>
<dbReference type="Proteomes" id="UP000032266">
    <property type="component" value="Chromosome"/>
</dbReference>